<proteinExistence type="predicted"/>
<gene>
    <name evidence="2" type="ORF">EI97DRAFT_442779</name>
</gene>
<feature type="signal peptide" evidence="1">
    <location>
        <begin position="1"/>
        <end position="16"/>
    </location>
</feature>
<accession>A0A6A6JH99</accession>
<sequence>MRSSYSLLFLGALAHARPTLRPREGSYSTNNVLAQEYQQKWYSEAPAHVQNGPAIHLAATQDTPGPGISPSQYKCFGPMLSDFPAYETWTLTFEQLWQINEPEMTKINGGTQYNQLLKDAILAQSKKNHVDPRIILAMVMQESTGNVNAPCTGPETRDCGLLQIRYGRKFTDADSIAGMIQDGMEGLAATDSHPAWPGYVNYFNLDRADMSWIDAIWAGNPFLAARLYNMGYLDSEDLSQTRDASYKSTYAQDIAARLFGWDGLTPRTC</sequence>
<evidence type="ECO:0000313" key="3">
    <source>
        <dbReference type="Proteomes" id="UP000800097"/>
    </source>
</evidence>
<dbReference type="RefSeq" id="XP_033653321.1">
    <property type="nucleotide sequence ID" value="XM_033799776.1"/>
</dbReference>
<keyword evidence="1" id="KW-0732">Signal</keyword>
<dbReference type="Proteomes" id="UP000800097">
    <property type="component" value="Unassembled WGS sequence"/>
</dbReference>
<evidence type="ECO:0000256" key="1">
    <source>
        <dbReference type="SAM" id="SignalP"/>
    </source>
</evidence>
<dbReference type="OrthoDB" id="1193027at2759"/>
<evidence type="ECO:0000313" key="2">
    <source>
        <dbReference type="EMBL" id="KAF2275782.1"/>
    </source>
</evidence>
<dbReference type="Gene3D" id="1.10.530.10">
    <property type="match status" value="1"/>
</dbReference>
<dbReference type="SUPFAM" id="SSF53955">
    <property type="entry name" value="Lysozyme-like"/>
    <property type="match status" value="1"/>
</dbReference>
<keyword evidence="3" id="KW-1185">Reference proteome</keyword>
<reference evidence="2" key="1">
    <citation type="journal article" date="2020" name="Stud. Mycol.">
        <title>101 Dothideomycetes genomes: a test case for predicting lifestyles and emergence of pathogens.</title>
        <authorList>
            <person name="Haridas S."/>
            <person name="Albert R."/>
            <person name="Binder M."/>
            <person name="Bloem J."/>
            <person name="Labutti K."/>
            <person name="Salamov A."/>
            <person name="Andreopoulos B."/>
            <person name="Baker S."/>
            <person name="Barry K."/>
            <person name="Bills G."/>
            <person name="Bluhm B."/>
            <person name="Cannon C."/>
            <person name="Castanera R."/>
            <person name="Culley D."/>
            <person name="Daum C."/>
            <person name="Ezra D."/>
            <person name="Gonzalez J."/>
            <person name="Henrissat B."/>
            <person name="Kuo A."/>
            <person name="Liang C."/>
            <person name="Lipzen A."/>
            <person name="Lutzoni F."/>
            <person name="Magnuson J."/>
            <person name="Mondo S."/>
            <person name="Nolan M."/>
            <person name="Ohm R."/>
            <person name="Pangilinan J."/>
            <person name="Park H.-J."/>
            <person name="Ramirez L."/>
            <person name="Alfaro M."/>
            <person name="Sun H."/>
            <person name="Tritt A."/>
            <person name="Yoshinaga Y."/>
            <person name="Zwiers L.-H."/>
            <person name="Turgeon B."/>
            <person name="Goodwin S."/>
            <person name="Spatafora J."/>
            <person name="Crous P."/>
            <person name="Grigoriev I."/>
        </authorList>
    </citation>
    <scope>NUCLEOTIDE SEQUENCE</scope>
    <source>
        <strain evidence="2">CBS 379.55</strain>
    </source>
</reference>
<dbReference type="EMBL" id="ML986495">
    <property type="protein sequence ID" value="KAF2275782.1"/>
    <property type="molecule type" value="Genomic_DNA"/>
</dbReference>
<dbReference type="GeneID" id="54552951"/>
<organism evidence="2 3">
    <name type="scientific">Westerdykella ornata</name>
    <dbReference type="NCBI Taxonomy" id="318751"/>
    <lineage>
        <taxon>Eukaryota</taxon>
        <taxon>Fungi</taxon>
        <taxon>Dikarya</taxon>
        <taxon>Ascomycota</taxon>
        <taxon>Pezizomycotina</taxon>
        <taxon>Dothideomycetes</taxon>
        <taxon>Pleosporomycetidae</taxon>
        <taxon>Pleosporales</taxon>
        <taxon>Sporormiaceae</taxon>
        <taxon>Westerdykella</taxon>
    </lineage>
</organism>
<feature type="chain" id="PRO_5025377432" description="Transglycosylase SLT domain-containing protein" evidence="1">
    <location>
        <begin position="17"/>
        <end position="269"/>
    </location>
</feature>
<evidence type="ECO:0008006" key="4">
    <source>
        <dbReference type="Google" id="ProtNLM"/>
    </source>
</evidence>
<name>A0A6A6JH99_WESOR</name>
<protein>
    <recommendedName>
        <fullName evidence="4">Transglycosylase SLT domain-containing protein</fullName>
    </recommendedName>
</protein>
<dbReference type="InterPro" id="IPR023346">
    <property type="entry name" value="Lysozyme-like_dom_sf"/>
</dbReference>
<dbReference type="AlphaFoldDB" id="A0A6A6JH99"/>